<accession>A0ACC1QLC4</accession>
<keyword evidence="2" id="KW-1185">Reference proteome</keyword>
<dbReference type="Proteomes" id="UP001148737">
    <property type="component" value="Unassembled WGS sequence"/>
</dbReference>
<comment type="caution">
    <text evidence="1">The sequence shown here is derived from an EMBL/GenBank/DDBJ whole genome shotgun (WGS) entry which is preliminary data.</text>
</comment>
<reference evidence="1" key="1">
    <citation type="submission" date="2022-07" db="EMBL/GenBank/DDBJ databases">
        <title>Genome Sequence of Lecanicillium saksenae.</title>
        <authorList>
            <person name="Buettner E."/>
        </authorList>
    </citation>
    <scope>NUCLEOTIDE SEQUENCE</scope>
    <source>
        <strain evidence="1">VT-O1</strain>
    </source>
</reference>
<sequence length="531" mass="58665">MEQDNLMSSKSRHGEESPVFGPGSLPTTSVVDKDEEPMGILRWKKTVMGLRLYASLQRVGAEPRPGRSWWIMFSPEVMRAALPPIWRRPRSSRSATQFPQFFHAFPVISFQLIHTLASLLRDLSPADSSNVSSTQRNYSDDELKSQAAGGCAGNFSSPPPCSLLRKIETIHCAEATRVQCPYQGPTRPMRSSHSRRRSRLPHSLLAAGSIGPASSARGARSNATAAILVAAACITEPQRPVSIASDPGEMRAHEDVLLRLKKHEDVLERLFPGYDISQLEAKSRPELLDELGTRGLAIHTQPLQARPSNHSLQTNKDASYHGEDDSAPLSENGDPAPEPQWDESLDQRETVATDDINAIGLATDKQARSYLGISSMSAAFRAIFRLYPPTKDHTAARARACAAAPPPNQLAVPTLTRDPALSLLREQRCIDFYFDHFHAVTPLIDEEDFRKQYATGGRRDGSWLGLLNMVFALGSIASGSESLHEEIRQSIQLTGPMSAWRLLPSLPQLAQHGVRHPWRCSPRRHRSRTAP</sequence>
<name>A0ACC1QLC4_9HYPO</name>
<organism evidence="1 2">
    <name type="scientific">Lecanicillium saksenae</name>
    <dbReference type="NCBI Taxonomy" id="468837"/>
    <lineage>
        <taxon>Eukaryota</taxon>
        <taxon>Fungi</taxon>
        <taxon>Dikarya</taxon>
        <taxon>Ascomycota</taxon>
        <taxon>Pezizomycotina</taxon>
        <taxon>Sordariomycetes</taxon>
        <taxon>Hypocreomycetidae</taxon>
        <taxon>Hypocreales</taxon>
        <taxon>Cordycipitaceae</taxon>
        <taxon>Lecanicillium</taxon>
    </lineage>
</organism>
<gene>
    <name evidence="1" type="ORF">NLG97_g7622</name>
</gene>
<evidence type="ECO:0000313" key="2">
    <source>
        <dbReference type="Proteomes" id="UP001148737"/>
    </source>
</evidence>
<protein>
    <submittedName>
        <fullName evidence="1">Uncharacterized protein</fullName>
    </submittedName>
</protein>
<evidence type="ECO:0000313" key="1">
    <source>
        <dbReference type="EMBL" id="KAJ3482248.1"/>
    </source>
</evidence>
<dbReference type="EMBL" id="JANAKD010001193">
    <property type="protein sequence ID" value="KAJ3482248.1"/>
    <property type="molecule type" value="Genomic_DNA"/>
</dbReference>
<proteinExistence type="predicted"/>